<dbReference type="CDD" id="cd07820">
    <property type="entry name" value="SRPBCC_3"/>
    <property type="match status" value="1"/>
</dbReference>
<dbReference type="Proteomes" id="UP000317593">
    <property type="component" value="Unassembled WGS sequence"/>
</dbReference>
<organism evidence="1 2">
    <name type="scientific">Fodinibius sediminis</name>
    <dbReference type="NCBI Taxonomy" id="1214077"/>
    <lineage>
        <taxon>Bacteria</taxon>
        <taxon>Pseudomonadati</taxon>
        <taxon>Balneolota</taxon>
        <taxon>Balneolia</taxon>
        <taxon>Balneolales</taxon>
        <taxon>Balneolaceae</taxon>
        <taxon>Fodinibius</taxon>
    </lineage>
</organism>
<evidence type="ECO:0000313" key="2">
    <source>
        <dbReference type="Proteomes" id="UP000317593"/>
    </source>
</evidence>
<dbReference type="Gene3D" id="3.30.530.20">
    <property type="match status" value="1"/>
</dbReference>
<dbReference type="AlphaFoldDB" id="A0A521AZE5"/>
<dbReference type="InterPro" id="IPR023393">
    <property type="entry name" value="START-like_dom_sf"/>
</dbReference>
<dbReference type="EMBL" id="FXTH01000002">
    <property type="protein sequence ID" value="SMO39890.1"/>
    <property type="molecule type" value="Genomic_DNA"/>
</dbReference>
<name>A0A521AZE5_9BACT</name>
<accession>A0A521AZE5</accession>
<keyword evidence="2" id="KW-1185">Reference proteome</keyword>
<dbReference type="SUPFAM" id="SSF55961">
    <property type="entry name" value="Bet v1-like"/>
    <property type="match status" value="1"/>
</dbReference>
<proteinExistence type="predicted"/>
<evidence type="ECO:0000313" key="1">
    <source>
        <dbReference type="EMBL" id="SMO39890.1"/>
    </source>
</evidence>
<protein>
    <recommendedName>
        <fullName evidence="3">Ligand-binding SRPBCC domain-containing protein</fullName>
    </recommendedName>
</protein>
<gene>
    <name evidence="1" type="ORF">SAMN06265218_1024</name>
</gene>
<sequence>MYEGMIISYEVRPLLGIKTAWVTEITHIKDKKFFVDEQRIGPYRMWHHEHHIEKVANGVKMTDIVTYQPPFGLLGALTNKLVIRKKLQQIFDYRRQALTQQFTSQHRAARTKPGLPS</sequence>
<evidence type="ECO:0008006" key="3">
    <source>
        <dbReference type="Google" id="ProtNLM"/>
    </source>
</evidence>
<reference evidence="1 2" key="1">
    <citation type="submission" date="2017-05" db="EMBL/GenBank/DDBJ databases">
        <authorList>
            <person name="Varghese N."/>
            <person name="Submissions S."/>
        </authorList>
    </citation>
    <scope>NUCLEOTIDE SEQUENCE [LARGE SCALE GENOMIC DNA]</scope>
    <source>
        <strain evidence="1 2">DSM 21194</strain>
    </source>
</reference>